<name>A0A090EFE0_MESPL</name>
<dbReference type="EMBL" id="CCMZ01000056">
    <property type="protein sequence ID" value="CDX26823.1"/>
    <property type="molecule type" value="Genomic_DNA"/>
</dbReference>
<keyword evidence="3" id="KW-1185">Reference proteome</keyword>
<evidence type="ECO:0000313" key="2">
    <source>
        <dbReference type="EMBL" id="CDX26823.1"/>
    </source>
</evidence>
<sequence>MQVEIEERRDHPRVRLDNYFQQELGPKTFVVCVLWVAGWTTARIAAASGRTGGSIRGIVNRCMVKPRDFLMLEERQNILDELAAIRQDHRPDGGYVLKDYHFAAVEIPMSPLANRAQPAAPPPEPNLRTRAGRKEAIRRRKEAARQAAIEAQKQRDKELGGAWKRGVDGSALEHLYQMLLLSDGEEKSVDAKQAKSLASKDRRKEAGLALRSYIDGCRVGGMSSVDFEREVAGGGVGLAIPAHRLECISALGAIKKMMPERDYLLIEGVVDRDEFPWRDIPSRTGKAFLYEAIRRALDVVAVFQGLMAKDTFADRWGYNLKDVDAMDFDDALSVSRQARQMFGKAQREAR</sequence>
<accession>A0A090EFE0</accession>
<dbReference type="AlphaFoldDB" id="A0A090EFE0"/>
<dbReference type="Proteomes" id="UP000045285">
    <property type="component" value="Unassembled WGS sequence"/>
</dbReference>
<evidence type="ECO:0000313" key="3">
    <source>
        <dbReference type="Proteomes" id="UP000045285"/>
    </source>
</evidence>
<proteinExistence type="predicted"/>
<gene>
    <name evidence="2" type="ORF">MPL3356_60574</name>
</gene>
<organism evidence="2 3">
    <name type="scientific">Mesorhizobium plurifarium</name>
    <dbReference type="NCBI Taxonomy" id="69974"/>
    <lineage>
        <taxon>Bacteria</taxon>
        <taxon>Pseudomonadati</taxon>
        <taxon>Pseudomonadota</taxon>
        <taxon>Alphaproteobacteria</taxon>
        <taxon>Hyphomicrobiales</taxon>
        <taxon>Phyllobacteriaceae</taxon>
        <taxon>Mesorhizobium</taxon>
    </lineage>
</organism>
<reference evidence="3" key="1">
    <citation type="submission" date="2014-08" db="EMBL/GenBank/DDBJ databases">
        <authorList>
            <person name="Moulin L."/>
        </authorList>
    </citation>
    <scope>NUCLEOTIDE SEQUENCE [LARGE SCALE GENOMIC DNA]</scope>
</reference>
<evidence type="ECO:0000256" key="1">
    <source>
        <dbReference type="SAM" id="MobiDB-lite"/>
    </source>
</evidence>
<protein>
    <submittedName>
        <fullName evidence="2">Uncharacterized protein</fullName>
    </submittedName>
</protein>
<feature type="region of interest" description="Disordered" evidence="1">
    <location>
        <begin position="115"/>
        <end position="139"/>
    </location>
</feature>